<evidence type="ECO:0000256" key="1">
    <source>
        <dbReference type="SAM" id="Phobius"/>
    </source>
</evidence>
<keyword evidence="1" id="KW-1133">Transmembrane helix</keyword>
<keyword evidence="1" id="KW-0472">Membrane</keyword>
<reference evidence="2" key="2">
    <citation type="journal article" date="2021" name="PeerJ">
        <title>Extensive microbial diversity within the chicken gut microbiome revealed by metagenomics and culture.</title>
        <authorList>
            <person name="Gilroy R."/>
            <person name="Ravi A."/>
            <person name="Getino M."/>
            <person name="Pursley I."/>
            <person name="Horton D.L."/>
            <person name="Alikhan N.F."/>
            <person name="Baker D."/>
            <person name="Gharbi K."/>
            <person name="Hall N."/>
            <person name="Watson M."/>
            <person name="Adriaenssens E.M."/>
            <person name="Foster-Nyarko E."/>
            <person name="Jarju S."/>
            <person name="Secka A."/>
            <person name="Antonio M."/>
            <person name="Oren A."/>
            <person name="Chaudhuri R.R."/>
            <person name="La Ragione R."/>
            <person name="Hildebrand F."/>
            <person name="Pallen M.J."/>
        </authorList>
    </citation>
    <scope>NUCLEOTIDE SEQUENCE</scope>
    <source>
        <strain evidence="2">35461</strain>
    </source>
</reference>
<gene>
    <name evidence="2" type="ORF">IAC79_03825</name>
</gene>
<protein>
    <submittedName>
        <fullName evidence="2">Uncharacterized protein</fullName>
    </submittedName>
</protein>
<dbReference type="EMBL" id="DVOR01000122">
    <property type="protein sequence ID" value="HIV09223.1"/>
    <property type="molecule type" value="Genomic_DNA"/>
</dbReference>
<name>A0A9D1T3E0_9BACT</name>
<evidence type="ECO:0000313" key="2">
    <source>
        <dbReference type="EMBL" id="HIV09223.1"/>
    </source>
</evidence>
<feature type="non-terminal residue" evidence="2">
    <location>
        <position position="1"/>
    </location>
</feature>
<comment type="caution">
    <text evidence="2">The sequence shown here is derived from an EMBL/GenBank/DDBJ whole genome shotgun (WGS) entry which is preliminary data.</text>
</comment>
<evidence type="ECO:0000313" key="3">
    <source>
        <dbReference type="Proteomes" id="UP000886845"/>
    </source>
</evidence>
<organism evidence="2 3">
    <name type="scientific">Candidatus Spyradenecus faecavium</name>
    <dbReference type="NCBI Taxonomy" id="2840947"/>
    <lineage>
        <taxon>Bacteria</taxon>
        <taxon>Pseudomonadati</taxon>
        <taxon>Lentisphaerota</taxon>
        <taxon>Lentisphaeria</taxon>
        <taxon>Lentisphaerales</taxon>
        <taxon>Lentisphaeraceae</taxon>
        <taxon>Lentisphaeraceae incertae sedis</taxon>
        <taxon>Candidatus Spyradenecus</taxon>
    </lineage>
</organism>
<accession>A0A9D1T3E0</accession>
<feature type="transmembrane region" description="Helical" evidence="1">
    <location>
        <begin position="46"/>
        <end position="72"/>
    </location>
</feature>
<proteinExistence type="predicted"/>
<dbReference type="Proteomes" id="UP000886845">
    <property type="component" value="Unassembled WGS sequence"/>
</dbReference>
<reference evidence="2" key="1">
    <citation type="submission" date="2020-10" db="EMBL/GenBank/DDBJ databases">
        <authorList>
            <person name="Gilroy R."/>
        </authorList>
    </citation>
    <scope>NUCLEOTIDE SEQUENCE</scope>
    <source>
        <strain evidence="2">35461</strain>
    </source>
</reference>
<dbReference type="AlphaFoldDB" id="A0A9D1T3E0"/>
<sequence>AKANRNTALTNLLEDDALDDLRTRLNAIRAKAQTTVQAEAEEGTAWWIWVAVGLGALIVLYVLLSLVQGIFAKRAEAERKAKQRAALESVRNTMAHRRK</sequence>
<keyword evidence="1" id="KW-0812">Transmembrane</keyword>